<dbReference type="CAZy" id="GT2">
    <property type="family name" value="Glycosyltransferase Family 2"/>
</dbReference>
<evidence type="ECO:0000313" key="4">
    <source>
        <dbReference type="Proteomes" id="UP000002743"/>
    </source>
</evidence>
<evidence type="ECO:0000259" key="2">
    <source>
        <dbReference type="Pfam" id="PF13632"/>
    </source>
</evidence>
<feature type="domain" description="Glycosyltransferase 2-like" evidence="2">
    <location>
        <begin position="161"/>
        <end position="217"/>
    </location>
</feature>
<dbReference type="GO" id="GO:0016740">
    <property type="term" value="F:transferase activity"/>
    <property type="evidence" value="ECO:0007669"/>
    <property type="project" value="UniProtKB-KW"/>
</dbReference>
<dbReference type="eggNOG" id="COG1216">
    <property type="taxonomic scope" value="Bacteria"/>
</dbReference>
<name>C6X8A4_METGS</name>
<reference evidence="4" key="1">
    <citation type="submission" date="2009-07" db="EMBL/GenBank/DDBJ databases">
        <title>Complete sequence of chromosome of Methylovorus sp. SIP3-4.</title>
        <authorList>
            <person name="Lucas S."/>
            <person name="Copeland A."/>
            <person name="Lapidus A."/>
            <person name="Glavina del Rio T."/>
            <person name="Tice H."/>
            <person name="Bruce D."/>
            <person name="Goodwin L."/>
            <person name="Pitluck S."/>
            <person name="Clum A."/>
            <person name="Larimer F."/>
            <person name="Land M."/>
            <person name="Hauser L."/>
            <person name="Kyrpides N."/>
            <person name="Mikhailova N."/>
            <person name="Kayluzhnaya M."/>
            <person name="Chistoserdova L."/>
        </authorList>
    </citation>
    <scope>NUCLEOTIDE SEQUENCE [LARGE SCALE GENOMIC DNA]</scope>
    <source>
        <strain evidence="4">SIP3-4</strain>
    </source>
</reference>
<protein>
    <submittedName>
        <fullName evidence="3">Glycosyl transferase family 2</fullName>
    </submittedName>
</protein>
<dbReference type="Gene3D" id="3.90.550.10">
    <property type="entry name" value="Spore Coat Polysaccharide Biosynthesis Protein SpsA, Chain A"/>
    <property type="match status" value="1"/>
</dbReference>
<reference evidence="3 4" key="2">
    <citation type="journal article" date="2011" name="J. Bacteriol.">
        <title>Genomes of three methylotrophs from a single niche uncover genetic and metabolic divergence of Methylophilaceae.</title>
        <authorList>
            <person name="Lapidus A."/>
            <person name="Clum A."/>
            <person name="Labutti K."/>
            <person name="Kaluzhnaya M.G."/>
            <person name="Lim S."/>
            <person name="Beck D.A."/>
            <person name="Glavina Del Rio T."/>
            <person name="Nolan M."/>
            <person name="Mavromatis K."/>
            <person name="Huntemann M."/>
            <person name="Lucas S."/>
            <person name="Lidstrom M.E."/>
            <person name="Ivanova N."/>
            <person name="Chistoserdova L."/>
        </authorList>
    </citation>
    <scope>NUCLEOTIDE SEQUENCE [LARGE SCALE GENOMIC DNA]</scope>
    <source>
        <strain evidence="3 4">SIP3-4</strain>
    </source>
</reference>
<dbReference type="InterPro" id="IPR001173">
    <property type="entry name" value="Glyco_trans_2-like"/>
</dbReference>
<evidence type="ECO:0000313" key="3">
    <source>
        <dbReference type="EMBL" id="ACT49374.1"/>
    </source>
</evidence>
<dbReference type="SUPFAM" id="SSF53448">
    <property type="entry name" value="Nucleotide-diphospho-sugar transferases"/>
    <property type="match status" value="1"/>
</dbReference>
<dbReference type="RefSeq" id="WP_015829150.1">
    <property type="nucleotide sequence ID" value="NC_012969.1"/>
</dbReference>
<organism evidence="3 4">
    <name type="scientific">Methylovorus glucosotrophus (strain SIP3-4)</name>
    <dbReference type="NCBI Taxonomy" id="582744"/>
    <lineage>
        <taxon>Bacteria</taxon>
        <taxon>Pseudomonadati</taxon>
        <taxon>Pseudomonadota</taxon>
        <taxon>Betaproteobacteria</taxon>
        <taxon>Nitrosomonadales</taxon>
        <taxon>Methylophilaceae</taxon>
        <taxon>Methylovorus</taxon>
    </lineage>
</organism>
<dbReference type="HOGENOM" id="CLU_023845_0_4_4"/>
<dbReference type="KEGG" id="mei:Msip34_0125"/>
<dbReference type="STRING" id="582744.Msip34_0125"/>
<dbReference type="EMBL" id="CP001674">
    <property type="protein sequence ID" value="ACT49374.1"/>
    <property type="molecule type" value="Genomic_DNA"/>
</dbReference>
<evidence type="ECO:0000259" key="1">
    <source>
        <dbReference type="Pfam" id="PF00535"/>
    </source>
</evidence>
<keyword evidence="3" id="KW-0808">Transferase</keyword>
<dbReference type="PANTHER" id="PTHR43179:SF7">
    <property type="entry name" value="RHAMNOSYLTRANSFERASE WBBL"/>
    <property type="match status" value="1"/>
</dbReference>
<sequence>MAANPLISISIVSHLQAVLVQKLLADIAEKVDTRSIEVILTCNLPEEIGFPLEDLPFTVKKINNPMPKGFGANHNAAFQHAQGLWFCIMNPDIRIETDPFPNMLSCMDDARGGLVGPRVLALDGTPEDSARRFPTPFTLFTKLLGLNDGRYAVPPDISSLPVDWVAGMFMLIRAQDFERLRGFDDHFFLYYEDVDLCVRLWKSGLHVRLCPEATVFHDARRASHKNLRYMRWHICSMLHYFRKHLGRLPLTDGKP</sequence>
<dbReference type="Proteomes" id="UP000002743">
    <property type="component" value="Chromosome"/>
</dbReference>
<dbReference type="Pfam" id="PF00535">
    <property type="entry name" value="Glycos_transf_2"/>
    <property type="match status" value="1"/>
</dbReference>
<proteinExistence type="predicted"/>
<dbReference type="PANTHER" id="PTHR43179">
    <property type="entry name" value="RHAMNOSYLTRANSFERASE WBBL"/>
    <property type="match status" value="1"/>
</dbReference>
<dbReference type="Pfam" id="PF13632">
    <property type="entry name" value="Glyco_trans_2_3"/>
    <property type="match status" value="1"/>
</dbReference>
<keyword evidence="4" id="KW-1185">Reference proteome</keyword>
<accession>C6X8A4</accession>
<feature type="domain" description="Glycosyltransferase 2-like" evidence="1">
    <location>
        <begin position="20"/>
        <end position="134"/>
    </location>
</feature>
<dbReference type="InterPro" id="IPR029044">
    <property type="entry name" value="Nucleotide-diphossugar_trans"/>
</dbReference>
<dbReference type="AlphaFoldDB" id="C6X8A4"/>
<gene>
    <name evidence="3" type="ordered locus">Msip34_0125</name>
</gene>